<sequence length="112" mass="12150">MRLDTPAILATIAILLLILAGLIALQFRLSRAHDRWPGLVLPAISLLFAIFAAAGPAITLDASGGPWPAITATVATFLIFNIPAAAFAGIYLHQRERLNVRHELDRMRAQDL</sequence>
<comment type="caution">
    <text evidence="3">The sequence shown here is derived from an EMBL/GenBank/DDBJ whole genome shotgun (WGS) entry which is preliminary data.</text>
</comment>
<feature type="transmembrane region" description="Helical" evidence="1">
    <location>
        <begin position="39"/>
        <end position="58"/>
    </location>
</feature>
<keyword evidence="1" id="KW-1133">Transmembrane helix</keyword>
<dbReference type="Proteomes" id="UP000345527">
    <property type="component" value="Unassembled WGS sequence"/>
</dbReference>
<name>A0A5J5E3L3_9BIFI</name>
<organism evidence="3 4">
    <name type="scientific">Bifidobacterium vespertilionis</name>
    <dbReference type="NCBI Taxonomy" id="2562524"/>
    <lineage>
        <taxon>Bacteria</taxon>
        <taxon>Bacillati</taxon>
        <taxon>Actinomycetota</taxon>
        <taxon>Actinomycetes</taxon>
        <taxon>Bifidobacteriales</taxon>
        <taxon>Bifidobacteriaceae</taxon>
        <taxon>Bifidobacterium</taxon>
    </lineage>
</organism>
<keyword evidence="1" id="KW-0812">Transmembrane</keyword>
<accession>A0A5J5E3L3</accession>
<evidence type="ECO:0000256" key="1">
    <source>
        <dbReference type="SAM" id="Phobius"/>
    </source>
</evidence>
<gene>
    <name evidence="3" type="ORF">EM848_05390</name>
    <name evidence="2" type="ORF">EMO90_01895</name>
</gene>
<dbReference type="EMBL" id="RZOA01000008">
    <property type="protein sequence ID" value="KAA8823574.1"/>
    <property type="molecule type" value="Genomic_DNA"/>
</dbReference>
<evidence type="ECO:0000313" key="5">
    <source>
        <dbReference type="Proteomes" id="UP000374630"/>
    </source>
</evidence>
<dbReference type="AlphaFoldDB" id="A0A5J5E3L3"/>
<keyword evidence="5" id="KW-1185">Reference proteome</keyword>
<evidence type="ECO:0000313" key="2">
    <source>
        <dbReference type="EMBL" id="KAA8821985.1"/>
    </source>
</evidence>
<dbReference type="Proteomes" id="UP000374630">
    <property type="component" value="Unassembled WGS sequence"/>
</dbReference>
<protein>
    <submittedName>
        <fullName evidence="3">Uncharacterized protein</fullName>
    </submittedName>
</protein>
<evidence type="ECO:0000313" key="3">
    <source>
        <dbReference type="EMBL" id="KAA8823574.1"/>
    </source>
</evidence>
<feature type="transmembrane region" description="Helical" evidence="1">
    <location>
        <begin position="6"/>
        <end position="27"/>
    </location>
</feature>
<dbReference type="RefSeq" id="WP_150353907.1">
    <property type="nucleotide sequence ID" value="NZ_RZNZ01000002.1"/>
</dbReference>
<evidence type="ECO:0000313" key="4">
    <source>
        <dbReference type="Proteomes" id="UP000345527"/>
    </source>
</evidence>
<dbReference type="EMBL" id="RZNZ01000002">
    <property type="protein sequence ID" value="KAA8821985.1"/>
    <property type="molecule type" value="Genomic_DNA"/>
</dbReference>
<proteinExistence type="predicted"/>
<reference evidence="4 5" key="1">
    <citation type="journal article" date="2019" name="Syst. Appl. Microbiol.">
        <title>Characterization of Bifidobacterium species in feaces of the Egyptian fruit bat: Description of B. vespertilionis sp. nov. and B. rousetti sp. nov.</title>
        <authorList>
            <person name="Modesto M."/>
            <person name="Satti M."/>
            <person name="Watanabe K."/>
            <person name="Puglisi E."/>
            <person name="Morelli L."/>
            <person name="Huang C.-H."/>
            <person name="Liou J.-S."/>
            <person name="Miyashita M."/>
            <person name="Tamura T."/>
            <person name="Saito S."/>
            <person name="Mori K."/>
            <person name="Huang L."/>
            <person name="Sciavilla P."/>
            <person name="Sandri C."/>
            <person name="Spiezio C."/>
            <person name="Vitali F."/>
            <person name="Cavalieri D."/>
            <person name="Perpetuini G."/>
            <person name="Tofalo R."/>
            <person name="Bonetti A."/>
            <person name="Arita M."/>
            <person name="Mattarelli P."/>
        </authorList>
    </citation>
    <scope>NUCLEOTIDE SEQUENCE [LARGE SCALE GENOMIC DNA]</scope>
    <source>
        <strain evidence="2 5">RST16</strain>
        <strain evidence="3 4">RST8</strain>
    </source>
</reference>
<keyword evidence="1" id="KW-0472">Membrane</keyword>
<feature type="transmembrane region" description="Helical" evidence="1">
    <location>
        <begin position="70"/>
        <end position="92"/>
    </location>
</feature>